<evidence type="ECO:0000256" key="2">
    <source>
        <dbReference type="ARBA" id="ARBA00022617"/>
    </source>
</evidence>
<dbReference type="Gene3D" id="1.10.630.10">
    <property type="entry name" value="Cytochrome P450"/>
    <property type="match status" value="1"/>
</dbReference>
<dbReference type="InterPro" id="IPR017972">
    <property type="entry name" value="Cyt_P450_CS"/>
</dbReference>
<dbReference type="SUPFAM" id="SSF48264">
    <property type="entry name" value="Cytochrome P450"/>
    <property type="match status" value="1"/>
</dbReference>
<evidence type="ECO:0000256" key="6">
    <source>
        <dbReference type="ARBA" id="ARBA00023033"/>
    </source>
</evidence>
<dbReference type="GO" id="GO:0016705">
    <property type="term" value="F:oxidoreductase activity, acting on paired donors, with incorporation or reduction of molecular oxygen"/>
    <property type="evidence" value="ECO:0007669"/>
    <property type="project" value="InterPro"/>
</dbReference>
<dbReference type="GO" id="GO:0020037">
    <property type="term" value="F:heme binding"/>
    <property type="evidence" value="ECO:0007669"/>
    <property type="project" value="InterPro"/>
</dbReference>
<evidence type="ECO:0000256" key="1">
    <source>
        <dbReference type="ARBA" id="ARBA00010617"/>
    </source>
</evidence>
<evidence type="ECO:0000313" key="9">
    <source>
        <dbReference type="Proteomes" id="UP001307168"/>
    </source>
</evidence>
<evidence type="ECO:0000256" key="3">
    <source>
        <dbReference type="ARBA" id="ARBA00022723"/>
    </source>
</evidence>
<comment type="caution">
    <text evidence="8">The sequence shown here is derived from an EMBL/GenBank/DDBJ whole genome shotgun (WGS) entry which is preliminary data.</text>
</comment>
<sequence>MTQVRNSTSAVEQYANLIPMSEIASNADQLFPFPIFNSLRQKTPVRYDEARSCWDVFRYEDVHYILKNPKLFSSERGSGTLQGSILTMDPPRHTKMRNLVNKAFTPKAVKDLKNKIEEVTLYLLDQVNEKGTMDLVHNLAGPLPVIIIAELLGVPAKDRDLFKTYSDVLVAGAKDNSNEAFQRMAQKRKEGSEFIKEYFKKIILERKVNPEEDLISLLLAAKIDGEKLTEEEVLSFCVLLLVAGNETTTNLITNAVRYMTEDKNIQEQARTNLPLIPKLVEETLRFYPPIQAIGRVTKEQVKVGGKTIQKGEQVICWVASANRDEQKFAEPDRFTLERKLNPHLSFGFGIHFCLGAPLARLEAEVALVTLLSTFAKLEGVKGTELEAIPSPFVFGVKRLPLKFTRQ</sequence>
<dbReference type="CDD" id="cd11032">
    <property type="entry name" value="P450_EryK-like"/>
    <property type="match status" value="1"/>
</dbReference>
<evidence type="ECO:0000256" key="7">
    <source>
        <dbReference type="RuleBase" id="RU000461"/>
    </source>
</evidence>
<dbReference type="PRINTS" id="PR00385">
    <property type="entry name" value="P450"/>
</dbReference>
<keyword evidence="3 7" id="KW-0479">Metal-binding</keyword>
<organism evidence="8 9">
    <name type="scientific">Peribacillus castrilensis</name>
    <dbReference type="NCBI Taxonomy" id="2897690"/>
    <lineage>
        <taxon>Bacteria</taxon>
        <taxon>Bacillati</taxon>
        <taxon>Bacillota</taxon>
        <taxon>Bacilli</taxon>
        <taxon>Bacillales</taxon>
        <taxon>Bacillaceae</taxon>
        <taxon>Peribacillus</taxon>
    </lineage>
</organism>
<evidence type="ECO:0000313" key="8">
    <source>
        <dbReference type="EMBL" id="MEC0276678.1"/>
    </source>
</evidence>
<reference evidence="8 9" key="1">
    <citation type="submission" date="2023-03" db="EMBL/GenBank/DDBJ databases">
        <title>Bacillus Genome Sequencing.</title>
        <authorList>
            <person name="Dunlap C."/>
        </authorList>
    </citation>
    <scope>NUCLEOTIDE SEQUENCE [LARGE SCALE GENOMIC DNA]</scope>
    <source>
        <strain evidence="8 9">B-41290</strain>
    </source>
</reference>
<evidence type="ECO:0000256" key="5">
    <source>
        <dbReference type="ARBA" id="ARBA00023004"/>
    </source>
</evidence>
<keyword evidence="9" id="KW-1185">Reference proteome</keyword>
<gene>
    <name evidence="8" type="ORF">P4706_27135</name>
</gene>
<dbReference type="InterPro" id="IPR036396">
    <property type="entry name" value="Cyt_P450_sf"/>
</dbReference>
<protein>
    <submittedName>
        <fullName evidence="8">Cytochrome P450</fullName>
    </submittedName>
</protein>
<dbReference type="InterPro" id="IPR001128">
    <property type="entry name" value="Cyt_P450"/>
</dbReference>
<dbReference type="EMBL" id="JARNBH010000039">
    <property type="protein sequence ID" value="MEC0276678.1"/>
    <property type="molecule type" value="Genomic_DNA"/>
</dbReference>
<dbReference type="GO" id="GO:0005506">
    <property type="term" value="F:iron ion binding"/>
    <property type="evidence" value="ECO:0007669"/>
    <property type="project" value="InterPro"/>
</dbReference>
<dbReference type="Pfam" id="PF00067">
    <property type="entry name" value="p450"/>
    <property type="match status" value="1"/>
</dbReference>
<dbReference type="PROSITE" id="PS00086">
    <property type="entry name" value="CYTOCHROME_P450"/>
    <property type="match status" value="1"/>
</dbReference>
<dbReference type="FunFam" id="1.10.630.10:FF:000018">
    <property type="entry name" value="Cytochrome P450 monooxygenase"/>
    <property type="match status" value="1"/>
</dbReference>
<proteinExistence type="inferred from homology"/>
<dbReference type="InterPro" id="IPR002397">
    <property type="entry name" value="Cyt_P450_B"/>
</dbReference>
<dbReference type="AlphaFoldDB" id="A0AAW9NE11"/>
<dbReference type="Proteomes" id="UP001307168">
    <property type="component" value="Unassembled WGS sequence"/>
</dbReference>
<evidence type="ECO:0000256" key="4">
    <source>
        <dbReference type="ARBA" id="ARBA00023002"/>
    </source>
</evidence>
<keyword evidence="5 7" id="KW-0408">Iron</keyword>
<dbReference type="GO" id="GO:0004497">
    <property type="term" value="F:monooxygenase activity"/>
    <property type="evidence" value="ECO:0007669"/>
    <property type="project" value="UniProtKB-KW"/>
</dbReference>
<name>A0AAW9NE11_9BACI</name>
<keyword evidence="6 7" id="KW-0503">Monooxygenase</keyword>
<accession>A0AAW9NE11</accession>
<keyword evidence="4 7" id="KW-0560">Oxidoreductase</keyword>
<dbReference type="PANTHER" id="PTHR46696:SF1">
    <property type="entry name" value="CYTOCHROME P450 YJIB-RELATED"/>
    <property type="match status" value="1"/>
</dbReference>
<dbReference type="RefSeq" id="WP_367408261.1">
    <property type="nucleotide sequence ID" value="NZ_JARNBH010000039.1"/>
</dbReference>
<dbReference type="PANTHER" id="PTHR46696">
    <property type="entry name" value="P450, PUTATIVE (EUROFUNG)-RELATED"/>
    <property type="match status" value="1"/>
</dbReference>
<keyword evidence="2 7" id="KW-0349">Heme</keyword>
<comment type="similarity">
    <text evidence="1 7">Belongs to the cytochrome P450 family.</text>
</comment>
<dbReference type="PRINTS" id="PR00359">
    <property type="entry name" value="BP450"/>
</dbReference>